<sequence>MGLKPVSSHQLTPYQSPPPTLWIARRIPRFPSLEQASAILTSMAPQPARAVVSSLALPPSGSQTLALSRVPSDSMHGEFRLPILSVSSFNATTLDMSSTIASSTCSSSPNAQRLLHIGLWLLPCRTGL</sequence>
<reference evidence="1" key="2">
    <citation type="journal article" date="2024" name="Plant">
        <title>Genomic evolution and insights into agronomic trait innovations of Sesamum species.</title>
        <authorList>
            <person name="Miao H."/>
            <person name="Wang L."/>
            <person name="Qu L."/>
            <person name="Liu H."/>
            <person name="Sun Y."/>
            <person name="Le M."/>
            <person name="Wang Q."/>
            <person name="Wei S."/>
            <person name="Zheng Y."/>
            <person name="Lin W."/>
            <person name="Duan Y."/>
            <person name="Cao H."/>
            <person name="Xiong S."/>
            <person name="Wang X."/>
            <person name="Wei L."/>
            <person name="Li C."/>
            <person name="Ma Q."/>
            <person name="Ju M."/>
            <person name="Zhao R."/>
            <person name="Li G."/>
            <person name="Mu C."/>
            <person name="Tian Q."/>
            <person name="Mei H."/>
            <person name="Zhang T."/>
            <person name="Gao T."/>
            <person name="Zhang H."/>
        </authorList>
    </citation>
    <scope>NUCLEOTIDE SEQUENCE</scope>
    <source>
        <strain evidence="1">KEN1</strain>
    </source>
</reference>
<name>A0AAW2X4T7_9LAMI</name>
<proteinExistence type="predicted"/>
<gene>
    <name evidence="1" type="ORF">Slati_1469800</name>
</gene>
<reference evidence="1" key="1">
    <citation type="submission" date="2020-06" db="EMBL/GenBank/DDBJ databases">
        <authorList>
            <person name="Li T."/>
            <person name="Hu X."/>
            <person name="Zhang T."/>
            <person name="Song X."/>
            <person name="Zhang H."/>
            <person name="Dai N."/>
            <person name="Sheng W."/>
            <person name="Hou X."/>
            <person name="Wei L."/>
        </authorList>
    </citation>
    <scope>NUCLEOTIDE SEQUENCE</scope>
    <source>
        <strain evidence="1">KEN1</strain>
        <tissue evidence="1">Leaf</tissue>
    </source>
</reference>
<dbReference type="AlphaFoldDB" id="A0AAW2X4T7"/>
<protein>
    <submittedName>
        <fullName evidence="1">Uncharacterized protein</fullName>
    </submittedName>
</protein>
<comment type="caution">
    <text evidence="1">The sequence shown here is derived from an EMBL/GenBank/DDBJ whole genome shotgun (WGS) entry which is preliminary data.</text>
</comment>
<accession>A0AAW2X4T7</accession>
<evidence type="ECO:0000313" key="1">
    <source>
        <dbReference type="EMBL" id="KAL0449134.1"/>
    </source>
</evidence>
<dbReference type="EMBL" id="JACGWN010000005">
    <property type="protein sequence ID" value="KAL0449134.1"/>
    <property type="molecule type" value="Genomic_DNA"/>
</dbReference>
<organism evidence="1">
    <name type="scientific">Sesamum latifolium</name>
    <dbReference type="NCBI Taxonomy" id="2727402"/>
    <lineage>
        <taxon>Eukaryota</taxon>
        <taxon>Viridiplantae</taxon>
        <taxon>Streptophyta</taxon>
        <taxon>Embryophyta</taxon>
        <taxon>Tracheophyta</taxon>
        <taxon>Spermatophyta</taxon>
        <taxon>Magnoliopsida</taxon>
        <taxon>eudicotyledons</taxon>
        <taxon>Gunneridae</taxon>
        <taxon>Pentapetalae</taxon>
        <taxon>asterids</taxon>
        <taxon>lamiids</taxon>
        <taxon>Lamiales</taxon>
        <taxon>Pedaliaceae</taxon>
        <taxon>Sesamum</taxon>
    </lineage>
</organism>